<proteinExistence type="predicted"/>
<dbReference type="InterPro" id="IPR018289">
    <property type="entry name" value="MULE_transposase_dom"/>
</dbReference>
<protein>
    <submittedName>
        <fullName evidence="2">Protein FAR1-RELATED SEQUENCE 5</fullName>
    </submittedName>
</protein>
<dbReference type="EMBL" id="KN643658">
    <property type="protein sequence ID" value="KHN43827.1"/>
    <property type="molecule type" value="Genomic_DNA"/>
</dbReference>
<evidence type="ECO:0000259" key="1">
    <source>
        <dbReference type="Pfam" id="PF10551"/>
    </source>
</evidence>
<dbReference type="Proteomes" id="UP000053555">
    <property type="component" value="Unassembled WGS sequence"/>
</dbReference>
<sequence length="210" mass="24358">MVDRKGDHRPMTRTKCPGRLHVLLDYKIFMWRVSIFDETHNHELTPVNHVHRMVRYHVMSNLDKAQVDSLHSFGVRIYCIMGYLLGQRGSYDSIGFLRSDLYNHLHQKKRLIIKEGDVCVALSYFEGKDVIDPMFYSKIETSTDEKLNHLFLADGCSRSNFQCFGDIFAFDATYKKNRCNKPLVIFLGCNHRSHINIFGCSLLTDETTGT</sequence>
<feature type="domain" description="MULE transposase" evidence="1">
    <location>
        <begin position="169"/>
        <end position="208"/>
    </location>
</feature>
<reference evidence="2" key="1">
    <citation type="submission" date="2014-07" db="EMBL/GenBank/DDBJ databases">
        <title>Identification of a novel salt tolerance gene in wild soybean by whole-genome sequencing.</title>
        <authorList>
            <person name="Lam H.-M."/>
            <person name="Qi X."/>
            <person name="Li M.-W."/>
            <person name="Liu X."/>
            <person name="Xie M."/>
            <person name="Ni M."/>
            <person name="Xu X."/>
        </authorList>
    </citation>
    <scope>NUCLEOTIDE SEQUENCE [LARGE SCALE GENOMIC DNA]</scope>
    <source>
        <tissue evidence="2">Root</tissue>
    </source>
</reference>
<name>A0A0B2SHN1_GLYSO</name>
<gene>
    <name evidence="2" type="ORF">glysoja_044434</name>
</gene>
<organism evidence="2">
    <name type="scientific">Glycine soja</name>
    <name type="common">Wild soybean</name>
    <dbReference type="NCBI Taxonomy" id="3848"/>
    <lineage>
        <taxon>Eukaryota</taxon>
        <taxon>Viridiplantae</taxon>
        <taxon>Streptophyta</taxon>
        <taxon>Embryophyta</taxon>
        <taxon>Tracheophyta</taxon>
        <taxon>Spermatophyta</taxon>
        <taxon>Magnoliopsida</taxon>
        <taxon>eudicotyledons</taxon>
        <taxon>Gunneridae</taxon>
        <taxon>Pentapetalae</taxon>
        <taxon>rosids</taxon>
        <taxon>fabids</taxon>
        <taxon>Fabales</taxon>
        <taxon>Fabaceae</taxon>
        <taxon>Papilionoideae</taxon>
        <taxon>50 kb inversion clade</taxon>
        <taxon>NPAAA clade</taxon>
        <taxon>indigoferoid/millettioid clade</taxon>
        <taxon>Phaseoleae</taxon>
        <taxon>Glycine</taxon>
        <taxon>Glycine subgen. Soja</taxon>
    </lineage>
</organism>
<dbReference type="PANTHER" id="PTHR47718">
    <property type="entry name" value="OS01G0519700 PROTEIN"/>
    <property type="match status" value="1"/>
</dbReference>
<dbReference type="Pfam" id="PF10551">
    <property type="entry name" value="MULE"/>
    <property type="match status" value="1"/>
</dbReference>
<accession>A0A0B2SHN1</accession>
<dbReference type="AlphaFoldDB" id="A0A0B2SHN1"/>
<evidence type="ECO:0000313" key="2">
    <source>
        <dbReference type="EMBL" id="KHN43827.1"/>
    </source>
</evidence>
<dbReference type="PANTHER" id="PTHR47718:SF15">
    <property type="entry name" value="PROTEIN FAR1-RELATED SEQUENCE 5-LIKE"/>
    <property type="match status" value="1"/>
</dbReference>